<gene>
    <name evidence="1" type="ORF">AJ80_02322</name>
</gene>
<dbReference type="EMBL" id="PDNA01000022">
    <property type="protein sequence ID" value="PGH23542.1"/>
    <property type="molecule type" value="Genomic_DNA"/>
</dbReference>
<proteinExistence type="predicted"/>
<evidence type="ECO:0000313" key="1">
    <source>
        <dbReference type="EMBL" id="PGH23542.1"/>
    </source>
</evidence>
<keyword evidence="2" id="KW-1185">Reference proteome</keyword>
<name>A0A2B7YRP6_POLH7</name>
<comment type="caution">
    <text evidence="1">The sequence shown here is derived from an EMBL/GenBank/DDBJ whole genome shotgun (WGS) entry which is preliminary data.</text>
</comment>
<organism evidence="1 2">
    <name type="scientific">Polytolypa hystricis (strain UAMH7299)</name>
    <dbReference type="NCBI Taxonomy" id="1447883"/>
    <lineage>
        <taxon>Eukaryota</taxon>
        <taxon>Fungi</taxon>
        <taxon>Dikarya</taxon>
        <taxon>Ascomycota</taxon>
        <taxon>Pezizomycotina</taxon>
        <taxon>Eurotiomycetes</taxon>
        <taxon>Eurotiomycetidae</taxon>
        <taxon>Onygenales</taxon>
        <taxon>Onygenales incertae sedis</taxon>
        <taxon>Polytolypa</taxon>
    </lineage>
</organism>
<accession>A0A2B7YRP6</accession>
<evidence type="ECO:0000313" key="2">
    <source>
        <dbReference type="Proteomes" id="UP000224634"/>
    </source>
</evidence>
<protein>
    <submittedName>
        <fullName evidence="1">Uncharacterized protein</fullName>
    </submittedName>
</protein>
<sequence length="62" mass="7601">MAAKLPLMDQILRYFVTKIMLLVMQSNDSLEMQRPQIRWMRWIKAPRYSKAALPRYMSWRLK</sequence>
<dbReference type="AlphaFoldDB" id="A0A2B7YRP6"/>
<dbReference type="Proteomes" id="UP000224634">
    <property type="component" value="Unassembled WGS sequence"/>
</dbReference>
<reference evidence="1 2" key="1">
    <citation type="submission" date="2017-10" db="EMBL/GenBank/DDBJ databases">
        <title>Comparative genomics in systemic dimorphic fungi from Ajellomycetaceae.</title>
        <authorList>
            <person name="Munoz J.F."/>
            <person name="Mcewen J.G."/>
            <person name="Clay O.K."/>
            <person name="Cuomo C.A."/>
        </authorList>
    </citation>
    <scope>NUCLEOTIDE SEQUENCE [LARGE SCALE GENOMIC DNA]</scope>
    <source>
        <strain evidence="1 2">UAMH7299</strain>
    </source>
</reference>